<evidence type="ECO:0000256" key="11">
    <source>
        <dbReference type="PIRSR" id="PIRSR000615-4"/>
    </source>
</evidence>
<feature type="binding site" evidence="10">
    <location>
        <position position="185"/>
    </location>
    <ligand>
        <name>Mg(2+)</name>
        <dbReference type="ChEBI" id="CHEBI:18420"/>
    </ligand>
</feature>
<dbReference type="PANTHER" id="PTHR24416:SF620">
    <property type="entry name" value="TYROSINE-PROTEIN KINASE RECEPTOR TORSO"/>
    <property type="match status" value="1"/>
</dbReference>
<evidence type="ECO:0000256" key="6">
    <source>
        <dbReference type="ARBA" id="ARBA00023137"/>
    </source>
</evidence>
<dbReference type="Proteomes" id="UP000515135">
    <property type="component" value="Unplaced"/>
</dbReference>
<dbReference type="GO" id="GO:0004714">
    <property type="term" value="F:transmembrane receptor protein tyrosine kinase activity"/>
    <property type="evidence" value="ECO:0007669"/>
    <property type="project" value="UniProtKB-EC"/>
</dbReference>
<gene>
    <name evidence="15" type="primary">LOC109485797</name>
</gene>
<dbReference type="PROSITE" id="PS00109">
    <property type="entry name" value="PROTEIN_KINASE_TYR"/>
    <property type="match status" value="1"/>
</dbReference>
<feature type="binding site" evidence="12">
    <location>
        <position position="66"/>
    </location>
    <ligand>
        <name>ATP</name>
        <dbReference type="ChEBI" id="CHEBI:30616"/>
    </ligand>
</feature>
<dbReference type="InterPro" id="IPR011009">
    <property type="entry name" value="Kinase-like_dom_sf"/>
</dbReference>
<keyword evidence="10" id="KW-0479">Metal-binding</keyword>
<evidence type="ECO:0000259" key="13">
    <source>
        <dbReference type="PROSITE" id="PS50011"/>
    </source>
</evidence>
<organism evidence="14 15">
    <name type="scientific">Branchiostoma belcheri</name>
    <name type="common">Amphioxus</name>
    <dbReference type="NCBI Taxonomy" id="7741"/>
    <lineage>
        <taxon>Eukaryota</taxon>
        <taxon>Metazoa</taxon>
        <taxon>Chordata</taxon>
        <taxon>Cephalochordata</taxon>
        <taxon>Leptocardii</taxon>
        <taxon>Amphioxiformes</taxon>
        <taxon>Branchiostomatidae</taxon>
        <taxon>Branchiostoma</taxon>
    </lineage>
</organism>
<evidence type="ECO:0000256" key="2">
    <source>
        <dbReference type="ARBA" id="ARBA00022679"/>
    </source>
</evidence>
<evidence type="ECO:0000256" key="7">
    <source>
        <dbReference type="ARBA" id="ARBA00051243"/>
    </source>
</evidence>
<accession>A0A6P4ZV17</accession>
<dbReference type="RefSeq" id="XP_019645040.1">
    <property type="nucleotide sequence ID" value="XM_019789481.1"/>
</dbReference>
<keyword evidence="3 9" id="KW-0547">Nucleotide-binding</keyword>
<keyword evidence="14" id="KW-1185">Reference proteome</keyword>
<evidence type="ECO:0000256" key="8">
    <source>
        <dbReference type="PIRSR" id="PIRSR000615-1"/>
    </source>
</evidence>
<reference evidence="15" key="1">
    <citation type="submission" date="2025-08" db="UniProtKB">
        <authorList>
            <consortium name="RefSeq"/>
        </authorList>
    </citation>
    <scope>IDENTIFICATION</scope>
    <source>
        <tissue evidence="15">Gonad</tissue>
    </source>
</reference>
<dbReference type="SUPFAM" id="SSF56112">
    <property type="entry name" value="Protein kinase-like (PK-like)"/>
    <property type="match status" value="1"/>
</dbReference>
<dbReference type="GO" id="GO:0043235">
    <property type="term" value="C:receptor complex"/>
    <property type="evidence" value="ECO:0007669"/>
    <property type="project" value="TreeGrafter"/>
</dbReference>
<dbReference type="InterPro" id="IPR008266">
    <property type="entry name" value="Tyr_kinase_AS"/>
</dbReference>
<dbReference type="OrthoDB" id="535945at2759"/>
<dbReference type="Gene3D" id="1.10.510.10">
    <property type="entry name" value="Transferase(Phosphotransferase) domain 1"/>
    <property type="match status" value="1"/>
</dbReference>
<dbReference type="InterPro" id="IPR017441">
    <property type="entry name" value="Protein_kinase_ATP_BS"/>
</dbReference>
<dbReference type="PRINTS" id="PR00109">
    <property type="entry name" value="TYRKINASE"/>
</dbReference>
<evidence type="ECO:0000256" key="4">
    <source>
        <dbReference type="ARBA" id="ARBA00022777"/>
    </source>
</evidence>
<evidence type="ECO:0000256" key="5">
    <source>
        <dbReference type="ARBA" id="ARBA00022840"/>
    </source>
</evidence>
<dbReference type="KEGG" id="bbel:109485797"/>
<evidence type="ECO:0000313" key="14">
    <source>
        <dbReference type="Proteomes" id="UP000515135"/>
    </source>
</evidence>
<dbReference type="CDD" id="cd00192">
    <property type="entry name" value="PTKc"/>
    <property type="match status" value="1"/>
</dbReference>
<comment type="catalytic activity">
    <reaction evidence="7">
        <text>L-tyrosyl-[protein] + ATP = O-phospho-L-tyrosyl-[protein] + ADP + H(+)</text>
        <dbReference type="Rhea" id="RHEA:10596"/>
        <dbReference type="Rhea" id="RHEA-COMP:10136"/>
        <dbReference type="Rhea" id="RHEA-COMP:20101"/>
        <dbReference type="ChEBI" id="CHEBI:15378"/>
        <dbReference type="ChEBI" id="CHEBI:30616"/>
        <dbReference type="ChEBI" id="CHEBI:46858"/>
        <dbReference type="ChEBI" id="CHEBI:61978"/>
        <dbReference type="ChEBI" id="CHEBI:456216"/>
        <dbReference type="EC" id="2.7.10.1"/>
    </reaction>
</comment>
<dbReference type="GO" id="GO:0005886">
    <property type="term" value="C:plasma membrane"/>
    <property type="evidence" value="ECO:0007669"/>
    <property type="project" value="TreeGrafter"/>
</dbReference>
<feature type="binding site" evidence="9">
    <location>
        <position position="171"/>
    </location>
    <ligand>
        <name>ATP</name>
        <dbReference type="ChEBI" id="CHEBI:30616"/>
    </ligand>
</feature>
<dbReference type="GeneID" id="109485797"/>
<dbReference type="InterPro" id="IPR050122">
    <property type="entry name" value="RTK"/>
</dbReference>
<name>A0A6P4ZV17_BRABE</name>
<dbReference type="PIRSF" id="PIRSF000615">
    <property type="entry name" value="TyrPK_CSF1-R"/>
    <property type="match status" value="1"/>
</dbReference>
<dbReference type="GO" id="GO:0007169">
    <property type="term" value="P:cell surface receptor protein tyrosine kinase signaling pathway"/>
    <property type="evidence" value="ECO:0007669"/>
    <property type="project" value="TreeGrafter"/>
</dbReference>
<comment type="subcellular location">
    <subcellularLocation>
        <location evidence="1">Membrane</location>
        <topology evidence="1">Single-pass type I membrane protein</topology>
    </subcellularLocation>
</comment>
<feature type="site" description="Important for interaction with phosphotyrosine-binding proteins" evidence="11">
    <location>
        <position position="310"/>
    </location>
</feature>
<feature type="active site" description="Proton acceptor" evidence="8">
    <location>
        <position position="167"/>
    </location>
</feature>
<keyword evidence="4" id="KW-0418">Kinase</keyword>
<dbReference type="PANTHER" id="PTHR24416">
    <property type="entry name" value="TYROSINE-PROTEIN KINASE RECEPTOR"/>
    <property type="match status" value="1"/>
</dbReference>
<dbReference type="InterPro" id="IPR001245">
    <property type="entry name" value="Ser-Thr/Tyr_kinase_cat_dom"/>
</dbReference>
<dbReference type="GO" id="GO:0005524">
    <property type="term" value="F:ATP binding"/>
    <property type="evidence" value="ECO:0007669"/>
    <property type="project" value="UniProtKB-UniRule"/>
</dbReference>
<keyword evidence="5 9" id="KW-0067">ATP-binding</keyword>
<evidence type="ECO:0000256" key="1">
    <source>
        <dbReference type="ARBA" id="ARBA00004479"/>
    </source>
</evidence>
<dbReference type="InterPro" id="IPR000719">
    <property type="entry name" value="Prot_kinase_dom"/>
</dbReference>
<protein>
    <submittedName>
        <fullName evidence="15">Tyrosine-protein kinase SRK3-like</fullName>
    </submittedName>
</protein>
<dbReference type="Gene3D" id="3.30.200.20">
    <property type="entry name" value="Phosphorylase Kinase, domain 1"/>
    <property type="match status" value="1"/>
</dbReference>
<evidence type="ECO:0000313" key="15">
    <source>
        <dbReference type="RefSeq" id="XP_019645040.1"/>
    </source>
</evidence>
<feature type="domain" description="Protein kinase" evidence="13">
    <location>
        <begin position="31"/>
        <end position="302"/>
    </location>
</feature>
<sequence>MGLSALQGSFQPPPVPVRPQFLKHEVDKKELELKEEIGRGAFGVVYLATRHKNLNGFPTEETVVVKTVHAYAGAQERATFVREIETTLDLGKHQNLLGLVGCCTTSHPPYMVTEYMPYGDLKEFLLKCRKRLKDSTYDLELLNKYQIARQIANGMIFISQAGYVHGDLAARNVLVGEDLVVKIADFGLATDVYERGYQRQDAEQKIPVRWMAPERLLREGRYTSKSDVWSFGVVVYEIATLGNVPYPGLDRQLMEELRGGYREPRPEDCPQEMYDLMLKCWQWEEDDRPEFQQLYDQLDDLMADCSEVSYLEPFGDPDEATAVEAPEGV</sequence>
<dbReference type="Pfam" id="PF07714">
    <property type="entry name" value="PK_Tyr_Ser-Thr"/>
    <property type="match status" value="1"/>
</dbReference>
<evidence type="ECO:0000256" key="3">
    <source>
        <dbReference type="ARBA" id="ARBA00022741"/>
    </source>
</evidence>
<keyword evidence="2" id="KW-0808">Transferase</keyword>
<evidence type="ECO:0000256" key="9">
    <source>
        <dbReference type="PIRSR" id="PIRSR000615-2"/>
    </source>
</evidence>
<dbReference type="PROSITE" id="PS00107">
    <property type="entry name" value="PROTEIN_KINASE_ATP"/>
    <property type="match status" value="1"/>
</dbReference>
<dbReference type="PROSITE" id="PS50011">
    <property type="entry name" value="PROTEIN_KINASE_DOM"/>
    <property type="match status" value="1"/>
</dbReference>
<evidence type="ECO:0000256" key="10">
    <source>
        <dbReference type="PIRSR" id="PIRSR000615-3"/>
    </source>
</evidence>
<keyword evidence="10" id="KW-0460">Magnesium</keyword>
<proteinExistence type="predicted"/>
<evidence type="ECO:0000256" key="12">
    <source>
        <dbReference type="PROSITE-ProRule" id="PRU10141"/>
    </source>
</evidence>
<dbReference type="GO" id="GO:0046872">
    <property type="term" value="F:metal ion binding"/>
    <property type="evidence" value="ECO:0007669"/>
    <property type="project" value="UniProtKB-KW"/>
</dbReference>
<dbReference type="FunFam" id="1.10.510.10:FF:000554">
    <property type="entry name" value="Predicted protein"/>
    <property type="match status" value="1"/>
</dbReference>
<feature type="binding site" evidence="10">
    <location>
        <position position="172"/>
    </location>
    <ligand>
        <name>Mg(2+)</name>
        <dbReference type="ChEBI" id="CHEBI:18420"/>
    </ligand>
</feature>
<dbReference type="AlphaFoldDB" id="A0A6P4ZV17"/>
<keyword evidence="6" id="KW-0829">Tyrosine-protein kinase</keyword>